<dbReference type="Ensembl" id="ENSOMET00000027807.1">
    <property type="protein sequence ID" value="ENSOMEP00000018755.1"/>
    <property type="gene ID" value="ENSOMEG00000020508.1"/>
</dbReference>
<keyword evidence="8" id="KW-1185">Reference proteome</keyword>
<comment type="subcellular location">
    <subcellularLocation>
        <location evidence="1">Membrane</location>
        <topology evidence="1">Multi-pass membrane protein</topology>
    </subcellularLocation>
</comment>
<comment type="similarity">
    <text evidence="2">Belongs to the MS4A family.</text>
</comment>
<dbReference type="AlphaFoldDB" id="A0A3B3DVM3"/>
<dbReference type="GeneID" id="112136517"/>
<dbReference type="Ensembl" id="ENSOMET00000027818.1">
    <property type="protein sequence ID" value="ENSOMEP00000034187.1"/>
    <property type="gene ID" value="ENSOMEG00000020508.1"/>
</dbReference>
<dbReference type="InterPro" id="IPR007237">
    <property type="entry name" value="CD20-like"/>
</dbReference>
<feature type="transmembrane region" description="Helical" evidence="6">
    <location>
        <begin position="55"/>
        <end position="76"/>
    </location>
</feature>
<evidence type="ECO:0000256" key="5">
    <source>
        <dbReference type="ARBA" id="ARBA00023136"/>
    </source>
</evidence>
<reference evidence="7" key="1">
    <citation type="submission" date="2025-05" db="UniProtKB">
        <authorList>
            <consortium name="Ensembl"/>
        </authorList>
    </citation>
    <scope>IDENTIFICATION</scope>
</reference>
<dbReference type="GeneTree" id="ENSGT00510000051675"/>
<dbReference type="PANTHER" id="PTHR23320:SF125">
    <property type="entry name" value="TRANSMEMBRANE PROTEIN 176L.1-RELATED"/>
    <property type="match status" value="1"/>
</dbReference>
<evidence type="ECO:0000256" key="4">
    <source>
        <dbReference type="ARBA" id="ARBA00022989"/>
    </source>
</evidence>
<feature type="transmembrane region" description="Helical" evidence="6">
    <location>
        <begin position="194"/>
        <end position="220"/>
    </location>
</feature>
<keyword evidence="3 6" id="KW-0812">Transmembrane</keyword>
<evidence type="ECO:0000256" key="2">
    <source>
        <dbReference type="ARBA" id="ARBA00009565"/>
    </source>
</evidence>
<dbReference type="RefSeq" id="XP_024114015.1">
    <property type="nucleotide sequence ID" value="XM_024258247.2"/>
</dbReference>
<dbReference type="PANTHER" id="PTHR23320">
    <property type="entry name" value="MEMBRANE-SPANNING 4-DOMAINS SUBFAMILY A MS4A -RELATED"/>
    <property type="match status" value="1"/>
</dbReference>
<evidence type="ECO:0000313" key="7">
    <source>
        <dbReference type="Ensembl" id="ENSOMEP00000034187.1"/>
    </source>
</evidence>
<evidence type="ECO:0000256" key="6">
    <source>
        <dbReference type="SAM" id="Phobius"/>
    </source>
</evidence>
<dbReference type="GO" id="GO:0016020">
    <property type="term" value="C:membrane"/>
    <property type="evidence" value="ECO:0007669"/>
    <property type="project" value="UniProtKB-SubCell"/>
</dbReference>
<dbReference type="Pfam" id="PF04103">
    <property type="entry name" value="CD20"/>
    <property type="match status" value="1"/>
</dbReference>
<dbReference type="InterPro" id="IPR030417">
    <property type="entry name" value="MS4A"/>
</dbReference>
<organism evidence="7 8">
    <name type="scientific">Oryzias melastigma</name>
    <name type="common">Marine medaka</name>
    <dbReference type="NCBI Taxonomy" id="30732"/>
    <lineage>
        <taxon>Eukaryota</taxon>
        <taxon>Metazoa</taxon>
        <taxon>Chordata</taxon>
        <taxon>Craniata</taxon>
        <taxon>Vertebrata</taxon>
        <taxon>Euteleostomi</taxon>
        <taxon>Actinopterygii</taxon>
        <taxon>Neopterygii</taxon>
        <taxon>Teleostei</taxon>
        <taxon>Neoteleostei</taxon>
        <taxon>Acanthomorphata</taxon>
        <taxon>Ovalentaria</taxon>
        <taxon>Atherinomorphae</taxon>
        <taxon>Beloniformes</taxon>
        <taxon>Adrianichthyidae</taxon>
        <taxon>Oryziinae</taxon>
        <taxon>Oryzias</taxon>
    </lineage>
</organism>
<sequence length="244" mass="26491">MSVAMSRADGVTILTVTSDPRSPWPPLCQVVKSLCCHPACCSASRQLRSIQRSSLSVLGAVQVMVGLLHIGLGAVLTKSLMDLWWLRDTGFPYWTGVLCVVFGSVCILSETIHSPCLVLVNVMLNVAGAAFAVTAIVLYSINMTEIIYLRNTCRENYYDYGTTPSPGSVEAELEMRCLEGRRITMMIQRSINSFLIVLSVLQLCVTISCAVVSITALCGVETKSESSDDLYKPLLEDVSAEPAV</sequence>
<feature type="transmembrane region" description="Helical" evidence="6">
    <location>
        <begin position="116"/>
        <end position="141"/>
    </location>
</feature>
<evidence type="ECO:0000256" key="3">
    <source>
        <dbReference type="ARBA" id="ARBA00022692"/>
    </source>
</evidence>
<proteinExistence type="inferred from homology"/>
<accession>A0A3B3DVM3</accession>
<dbReference type="STRING" id="30732.ENSOMEP00000034187"/>
<dbReference type="PaxDb" id="30732-ENSOMEP00000034187"/>
<dbReference type="KEGG" id="oml:112136517"/>
<feature type="transmembrane region" description="Helical" evidence="6">
    <location>
        <begin position="91"/>
        <end position="109"/>
    </location>
</feature>
<dbReference type="Proteomes" id="UP000261560">
    <property type="component" value="Unplaced"/>
</dbReference>
<name>A0A3B3DVM3_ORYME</name>
<keyword evidence="5 6" id="KW-0472">Membrane</keyword>
<evidence type="ECO:0000256" key="1">
    <source>
        <dbReference type="ARBA" id="ARBA00004141"/>
    </source>
</evidence>
<dbReference type="OMA" id="CREDYYE"/>
<keyword evidence="4 6" id="KW-1133">Transmembrane helix</keyword>
<protein>
    <submittedName>
        <fullName evidence="7">Uncharacterized LOC112136517</fullName>
    </submittedName>
</protein>
<evidence type="ECO:0000313" key="8">
    <source>
        <dbReference type="Proteomes" id="UP000261560"/>
    </source>
</evidence>